<dbReference type="InterPro" id="IPR001849">
    <property type="entry name" value="PH_domain"/>
</dbReference>
<organism evidence="2 3">
    <name type="scientific">Branchiostoma lanceolatum</name>
    <name type="common">Common lancelet</name>
    <name type="synonym">Amphioxus lanceolatum</name>
    <dbReference type="NCBI Taxonomy" id="7740"/>
    <lineage>
        <taxon>Eukaryota</taxon>
        <taxon>Metazoa</taxon>
        <taxon>Chordata</taxon>
        <taxon>Cephalochordata</taxon>
        <taxon>Leptocardii</taxon>
        <taxon>Amphioxiformes</taxon>
        <taxon>Branchiostomatidae</taxon>
        <taxon>Branchiostoma</taxon>
    </lineage>
</organism>
<name>A0A8J9ZSH5_BRALA</name>
<evidence type="ECO:0000313" key="2">
    <source>
        <dbReference type="EMBL" id="CAH1261321.1"/>
    </source>
</evidence>
<dbReference type="SUPFAM" id="SSF50729">
    <property type="entry name" value="PH domain-like"/>
    <property type="match status" value="1"/>
</dbReference>
<evidence type="ECO:0000313" key="3">
    <source>
        <dbReference type="Proteomes" id="UP000838412"/>
    </source>
</evidence>
<dbReference type="Proteomes" id="UP000838412">
    <property type="component" value="Chromosome 4"/>
</dbReference>
<dbReference type="Gene3D" id="2.30.29.30">
    <property type="entry name" value="Pleckstrin-homology domain (PH domain)/Phosphotyrosine-binding domain (PTB)"/>
    <property type="match status" value="1"/>
</dbReference>
<reference evidence="2" key="1">
    <citation type="submission" date="2022-01" db="EMBL/GenBank/DDBJ databases">
        <authorList>
            <person name="Braso-Vives M."/>
        </authorList>
    </citation>
    <scope>NUCLEOTIDE SEQUENCE</scope>
</reference>
<dbReference type="EMBL" id="OV696689">
    <property type="protein sequence ID" value="CAH1261321.1"/>
    <property type="molecule type" value="Genomic_DNA"/>
</dbReference>
<accession>A0A8J9ZSH5</accession>
<dbReference type="Pfam" id="PF00169">
    <property type="entry name" value="PH"/>
    <property type="match status" value="1"/>
</dbReference>
<dbReference type="AlphaFoldDB" id="A0A8J9ZSH5"/>
<dbReference type="InterPro" id="IPR011993">
    <property type="entry name" value="PH-like_dom_sf"/>
</dbReference>
<feature type="domain" description="PH" evidence="1">
    <location>
        <begin position="22"/>
        <end position="121"/>
    </location>
</feature>
<dbReference type="PROSITE" id="PS50003">
    <property type="entry name" value="PH_DOMAIN"/>
    <property type="match status" value="1"/>
</dbReference>
<keyword evidence="3" id="KW-1185">Reference proteome</keyword>
<dbReference type="OrthoDB" id="185175at2759"/>
<protein>
    <submittedName>
        <fullName evidence="2">Hypp2305 protein</fullName>
    </submittedName>
</protein>
<sequence>MTMTKDRAESLASLDNLDISAKVQHCGLLLKRPFGHPSSRWQKRFFIVKEGFLLYYAEAEKKNFERRRQFNIHPKGVIPLGDCTILPTEEAGQPFAIHINHEDFSVSTTPYIYVSTMKTSV</sequence>
<proteinExistence type="predicted"/>
<gene>
    <name evidence="2" type="primary">Hypp2305</name>
    <name evidence="2" type="ORF">BLAG_LOCUS16784</name>
</gene>
<evidence type="ECO:0000259" key="1">
    <source>
        <dbReference type="PROSITE" id="PS50003"/>
    </source>
</evidence>
<dbReference type="SMART" id="SM00233">
    <property type="entry name" value="PH"/>
    <property type="match status" value="1"/>
</dbReference>